<sequence length="56" mass="6169">MRHWQTSTSGESFAISSEQAIKIYPFIIIPNTLAMRIGVVIVWKNHAIGGLVLVSS</sequence>
<comment type="caution">
    <text evidence="1">The sequence shown here is derived from an EMBL/GenBank/DDBJ whole genome shotgun (WGS) entry which is preliminary data.</text>
</comment>
<dbReference type="EMBL" id="AANZ01000018">
    <property type="protein sequence ID" value="EAQ78783.1"/>
    <property type="molecule type" value="Genomic_DNA"/>
</dbReference>
<name>A3ZXJ3_9BACT</name>
<organism evidence="1 2">
    <name type="scientific">Blastopirellula marina DSM 3645</name>
    <dbReference type="NCBI Taxonomy" id="314230"/>
    <lineage>
        <taxon>Bacteria</taxon>
        <taxon>Pseudomonadati</taxon>
        <taxon>Planctomycetota</taxon>
        <taxon>Planctomycetia</taxon>
        <taxon>Pirellulales</taxon>
        <taxon>Pirellulaceae</taxon>
        <taxon>Blastopirellula</taxon>
    </lineage>
</organism>
<evidence type="ECO:0000313" key="1">
    <source>
        <dbReference type="EMBL" id="EAQ78783.1"/>
    </source>
</evidence>
<proteinExistence type="predicted"/>
<accession>A3ZXJ3</accession>
<gene>
    <name evidence="1" type="ORF">DSM3645_29816</name>
</gene>
<protein>
    <submittedName>
        <fullName evidence="1">Uncharacterized protein</fullName>
    </submittedName>
</protein>
<dbReference type="AlphaFoldDB" id="A3ZXJ3"/>
<reference evidence="1 2" key="1">
    <citation type="submission" date="2006-02" db="EMBL/GenBank/DDBJ databases">
        <authorList>
            <person name="Amann R."/>
            <person name="Ferriera S."/>
            <person name="Johnson J."/>
            <person name="Kravitz S."/>
            <person name="Halpern A."/>
            <person name="Remington K."/>
            <person name="Beeson K."/>
            <person name="Tran B."/>
            <person name="Rogers Y.-H."/>
            <person name="Friedman R."/>
            <person name="Venter J.C."/>
        </authorList>
    </citation>
    <scope>NUCLEOTIDE SEQUENCE [LARGE SCALE GENOMIC DNA]</scope>
    <source>
        <strain evidence="1 2">DSM 3645</strain>
    </source>
</reference>
<dbReference type="Proteomes" id="UP000004358">
    <property type="component" value="Unassembled WGS sequence"/>
</dbReference>
<evidence type="ECO:0000313" key="2">
    <source>
        <dbReference type="Proteomes" id="UP000004358"/>
    </source>
</evidence>
<dbReference type="HOGENOM" id="CLU_3005006_0_0_0"/>